<feature type="non-terminal residue" evidence="2">
    <location>
        <position position="191"/>
    </location>
</feature>
<dbReference type="Gene3D" id="3.10.350.10">
    <property type="entry name" value="LysM domain"/>
    <property type="match status" value="1"/>
</dbReference>
<dbReference type="SMART" id="SM00257">
    <property type="entry name" value="LysM"/>
    <property type="match status" value="1"/>
</dbReference>
<dbReference type="EMBL" id="UINC01048529">
    <property type="protein sequence ID" value="SVB59170.1"/>
    <property type="molecule type" value="Genomic_DNA"/>
</dbReference>
<sequence>MYTIRLLRTTRFAMLALSSLAVTTPAFSNTDYIVQPGDTLCEIAERFEVRCADLMARNGLKKASLIYPGQILSISNAPSIPATDPVTPAPAEAESVPVPAVAQPTVEPAVKEVPESPGVDLLAVYQLARSGDPVIAAEAFSRDAAQEFIPQAKAALRPQISAATGYTLSSKDLYNEAASASVSLSQSLYNR</sequence>
<proteinExistence type="predicted"/>
<dbReference type="PROSITE" id="PS51782">
    <property type="entry name" value="LYSM"/>
    <property type="match status" value="1"/>
</dbReference>
<reference evidence="2" key="1">
    <citation type="submission" date="2018-05" db="EMBL/GenBank/DDBJ databases">
        <authorList>
            <person name="Lanie J.A."/>
            <person name="Ng W.-L."/>
            <person name="Kazmierczak K.M."/>
            <person name="Andrzejewski T.M."/>
            <person name="Davidsen T.M."/>
            <person name="Wayne K.J."/>
            <person name="Tettelin H."/>
            <person name="Glass J.I."/>
            <person name="Rusch D."/>
            <person name="Podicherti R."/>
            <person name="Tsui H.-C.T."/>
            <person name="Winkler M.E."/>
        </authorList>
    </citation>
    <scope>NUCLEOTIDE SEQUENCE</scope>
</reference>
<dbReference type="InterPro" id="IPR036779">
    <property type="entry name" value="LysM_dom_sf"/>
</dbReference>
<gene>
    <name evidence="2" type="ORF">METZ01_LOCUS212024</name>
</gene>
<dbReference type="CDD" id="cd00118">
    <property type="entry name" value="LysM"/>
    <property type="match status" value="1"/>
</dbReference>
<dbReference type="InterPro" id="IPR018392">
    <property type="entry name" value="LysM"/>
</dbReference>
<dbReference type="Gene3D" id="1.20.1600.10">
    <property type="entry name" value="Outer membrane efflux proteins (OEP)"/>
    <property type="match status" value="1"/>
</dbReference>
<feature type="domain" description="LysM" evidence="1">
    <location>
        <begin position="30"/>
        <end position="74"/>
    </location>
</feature>
<dbReference type="Pfam" id="PF01476">
    <property type="entry name" value="LysM"/>
    <property type="match status" value="1"/>
</dbReference>
<evidence type="ECO:0000313" key="2">
    <source>
        <dbReference type="EMBL" id="SVB59170.1"/>
    </source>
</evidence>
<name>A0A382F887_9ZZZZ</name>
<organism evidence="2">
    <name type="scientific">marine metagenome</name>
    <dbReference type="NCBI Taxonomy" id="408172"/>
    <lineage>
        <taxon>unclassified sequences</taxon>
        <taxon>metagenomes</taxon>
        <taxon>ecological metagenomes</taxon>
    </lineage>
</organism>
<dbReference type="SUPFAM" id="SSF54106">
    <property type="entry name" value="LysM domain"/>
    <property type="match status" value="1"/>
</dbReference>
<dbReference type="SUPFAM" id="SSF56954">
    <property type="entry name" value="Outer membrane efflux proteins (OEP)"/>
    <property type="match status" value="1"/>
</dbReference>
<accession>A0A382F887</accession>
<dbReference type="AlphaFoldDB" id="A0A382F887"/>
<protein>
    <recommendedName>
        <fullName evidence="1">LysM domain-containing protein</fullName>
    </recommendedName>
</protein>
<evidence type="ECO:0000259" key="1">
    <source>
        <dbReference type="PROSITE" id="PS51782"/>
    </source>
</evidence>